<dbReference type="InterPro" id="IPR011051">
    <property type="entry name" value="RmlC_Cupin_sf"/>
</dbReference>
<keyword evidence="1" id="KW-0812">Transmembrane</keyword>
<reference evidence="3" key="1">
    <citation type="submission" date="2025-08" db="UniProtKB">
        <authorList>
            <consortium name="RefSeq"/>
        </authorList>
    </citation>
    <scope>IDENTIFICATION</scope>
</reference>
<evidence type="ECO:0000256" key="1">
    <source>
        <dbReference type="SAM" id="Phobius"/>
    </source>
</evidence>
<gene>
    <name evidence="3" type="primary">LOC106556880</name>
</gene>
<dbReference type="InterPro" id="IPR007782">
    <property type="entry name" value="VKG_COase"/>
</dbReference>
<keyword evidence="1" id="KW-1133">Transmembrane helix</keyword>
<dbReference type="PANTHER" id="PTHR12639:SF6">
    <property type="entry name" value="VITAMIN K-DEPENDENT GAMMA-CARBOXYLASE"/>
    <property type="match status" value="1"/>
</dbReference>
<sequence>MGLEEAKRQMDWFFLLIHGPVSPGFCISLTPIFPRLFDPNTDIVQAHWSPFQKTPWLKPLLIDLSSWRTKLTEIEKTLDNQTEVVFIADFPGLHLENFVSEDLGNTSLHLLKGEVNVEVVSSQKNYSLQEGEKIQLPAGEYHKVFTVSQEPSCYMYIYVNTTEVALERNFTQFQELREKVQNGTETEPLPPELQPILEDSLENVTQADPIVEAFLHRQRRMEERQRRRNATLAERLQHFVNKKYFIFRRSLLMTCISLRNLVLGRPSLSQLAQEAYANMKEAAPQETAPQGPERSDL</sequence>
<evidence type="ECO:0000313" key="2">
    <source>
        <dbReference type="Proteomes" id="UP000504617"/>
    </source>
</evidence>
<dbReference type="Proteomes" id="UP000504617">
    <property type="component" value="Unplaced"/>
</dbReference>
<dbReference type="PANTHER" id="PTHR12639">
    <property type="entry name" value="VITAMIN K-DEPENDENT GAMMA-CARBOXYLASE"/>
    <property type="match status" value="1"/>
</dbReference>
<dbReference type="GO" id="GO:0019842">
    <property type="term" value="F:vitamin binding"/>
    <property type="evidence" value="ECO:0007669"/>
    <property type="project" value="TreeGrafter"/>
</dbReference>
<organism evidence="2 3">
    <name type="scientific">Thamnophis sirtalis</name>
    <dbReference type="NCBI Taxonomy" id="35019"/>
    <lineage>
        <taxon>Eukaryota</taxon>
        <taxon>Metazoa</taxon>
        <taxon>Chordata</taxon>
        <taxon>Craniata</taxon>
        <taxon>Vertebrata</taxon>
        <taxon>Euteleostomi</taxon>
        <taxon>Lepidosauria</taxon>
        <taxon>Squamata</taxon>
        <taxon>Bifurcata</taxon>
        <taxon>Unidentata</taxon>
        <taxon>Episquamata</taxon>
        <taxon>Toxicofera</taxon>
        <taxon>Serpentes</taxon>
        <taxon>Colubroidea</taxon>
        <taxon>Colubridae</taxon>
        <taxon>Natricinae</taxon>
        <taxon>Thamnophis</taxon>
    </lineage>
</organism>
<dbReference type="KEGG" id="tsr:106556880"/>
<keyword evidence="2" id="KW-1185">Reference proteome</keyword>
<accession>A0A6I9Z412</accession>
<protein>
    <submittedName>
        <fullName evidence="3">Vitamin K-dependent gamma-carboxylase-like</fullName>
    </submittedName>
</protein>
<dbReference type="GeneID" id="106556880"/>
<name>A0A6I9Z412_9SAUR</name>
<dbReference type="GO" id="GO:0008488">
    <property type="term" value="F:gamma-glutamyl carboxylase activity"/>
    <property type="evidence" value="ECO:0007669"/>
    <property type="project" value="InterPro"/>
</dbReference>
<dbReference type="OrthoDB" id="206689at2759"/>
<keyword evidence="1" id="KW-0472">Membrane</keyword>
<evidence type="ECO:0000313" key="3">
    <source>
        <dbReference type="RefSeq" id="XP_013931392.1"/>
    </source>
</evidence>
<dbReference type="RefSeq" id="XP_013931392.1">
    <property type="nucleotide sequence ID" value="XM_014075917.1"/>
</dbReference>
<feature type="transmembrane region" description="Helical" evidence="1">
    <location>
        <begin position="12"/>
        <end position="33"/>
    </location>
</feature>
<dbReference type="AlphaFoldDB" id="A0A6I9Z412"/>
<dbReference type="SUPFAM" id="SSF51182">
    <property type="entry name" value="RmlC-like cupins"/>
    <property type="match status" value="1"/>
</dbReference>
<proteinExistence type="predicted"/>